<dbReference type="RefSeq" id="XP_020063579.1">
    <property type="nucleotide sequence ID" value="XM_020208246.1"/>
</dbReference>
<protein>
    <submittedName>
        <fullName evidence="1">Uncharacterized protein</fullName>
    </submittedName>
</protein>
<name>A0A1E4SG22_9ASCO</name>
<feature type="non-terminal residue" evidence="1">
    <location>
        <position position="362"/>
    </location>
</feature>
<dbReference type="OrthoDB" id="4024574at2759"/>
<organism evidence="1 2">
    <name type="scientific">Suhomyces tanzawaensis NRRL Y-17324</name>
    <dbReference type="NCBI Taxonomy" id="984487"/>
    <lineage>
        <taxon>Eukaryota</taxon>
        <taxon>Fungi</taxon>
        <taxon>Dikarya</taxon>
        <taxon>Ascomycota</taxon>
        <taxon>Saccharomycotina</taxon>
        <taxon>Pichiomycetes</taxon>
        <taxon>Debaryomycetaceae</taxon>
        <taxon>Suhomyces</taxon>
    </lineage>
</organism>
<dbReference type="AlphaFoldDB" id="A0A1E4SG22"/>
<gene>
    <name evidence="1" type="ORF">CANTADRAFT_28419</name>
</gene>
<keyword evidence="2" id="KW-1185">Reference proteome</keyword>
<sequence>LFGQVMGSWLFKEAKTCDPSLSNFYVFSGFKINRIHHLDLAGLTSTHLVSLDHCNYGKNDYGNSYQSISTVDIDWERPFCMLKPATKNPDLPSILPNTTQSNQVPLVGWKEVVKTNFDAFTDKVTILNGILPVSDWLGMEKSEERQIEKRVACYKMARRRKHAKRNYTFYMPGTFVGGLFECPVPLSHRNEVLKQITNNLPIYSLEFKCEASRSIPILPLIAQDMTIQWLEFDVKTASVKHSLPYLSSPSPLDLRFSGVNNLDWAKGIDVNENYKYERYELDLISRTVGRSSNFIGKLVASANLAYFAKLLNIRMLKSGLGEPALRSVAENLPIMTKDQKFSIILALTDKGKEYLRQLQMFW</sequence>
<dbReference type="EMBL" id="KV453913">
    <property type="protein sequence ID" value="ODV78457.1"/>
    <property type="molecule type" value="Genomic_DNA"/>
</dbReference>
<dbReference type="GeneID" id="30982383"/>
<accession>A0A1E4SG22</accession>
<evidence type="ECO:0000313" key="1">
    <source>
        <dbReference type="EMBL" id="ODV78457.1"/>
    </source>
</evidence>
<dbReference type="Proteomes" id="UP000094285">
    <property type="component" value="Unassembled WGS sequence"/>
</dbReference>
<evidence type="ECO:0000313" key="2">
    <source>
        <dbReference type="Proteomes" id="UP000094285"/>
    </source>
</evidence>
<reference evidence="2" key="1">
    <citation type="submission" date="2016-05" db="EMBL/GenBank/DDBJ databases">
        <title>Comparative genomics of biotechnologically important yeasts.</title>
        <authorList>
            <consortium name="DOE Joint Genome Institute"/>
            <person name="Riley R."/>
            <person name="Haridas S."/>
            <person name="Wolfe K.H."/>
            <person name="Lopes M.R."/>
            <person name="Hittinger C.T."/>
            <person name="Goker M."/>
            <person name="Salamov A."/>
            <person name="Wisecaver J."/>
            <person name="Long T.M."/>
            <person name="Aerts A.L."/>
            <person name="Barry K."/>
            <person name="Choi C."/>
            <person name="Clum A."/>
            <person name="Coughlan A.Y."/>
            <person name="Deshpande S."/>
            <person name="Douglass A.P."/>
            <person name="Hanson S.J."/>
            <person name="Klenk H.-P."/>
            <person name="Labutti K."/>
            <person name="Lapidus A."/>
            <person name="Lindquist E."/>
            <person name="Lipzen A."/>
            <person name="Meier-Kolthoff J.P."/>
            <person name="Ohm R.A."/>
            <person name="Otillar R.P."/>
            <person name="Pangilinan J."/>
            <person name="Peng Y."/>
            <person name="Rokas A."/>
            <person name="Rosa C.A."/>
            <person name="Scheuner C."/>
            <person name="Sibirny A.A."/>
            <person name="Slot J.C."/>
            <person name="Stielow J.B."/>
            <person name="Sun H."/>
            <person name="Kurtzman C.P."/>
            <person name="Blackwell M."/>
            <person name="Grigoriev I.V."/>
            <person name="Jeffries T.W."/>
        </authorList>
    </citation>
    <scope>NUCLEOTIDE SEQUENCE [LARGE SCALE GENOMIC DNA]</scope>
    <source>
        <strain evidence="2">NRRL Y-17324</strain>
    </source>
</reference>
<proteinExistence type="predicted"/>
<feature type="non-terminal residue" evidence="1">
    <location>
        <position position="1"/>
    </location>
</feature>